<dbReference type="AlphaFoldDB" id="A0A367YTZ4"/>
<dbReference type="InterPro" id="IPR036291">
    <property type="entry name" value="NAD(P)-bd_dom_sf"/>
</dbReference>
<proteinExistence type="predicted"/>
<gene>
    <name evidence="2" type="ORF">DT076_10515</name>
</gene>
<evidence type="ECO:0000313" key="3">
    <source>
        <dbReference type="Proteomes" id="UP000252770"/>
    </source>
</evidence>
<comment type="caution">
    <text evidence="2">The sequence shown here is derived from an EMBL/GenBank/DDBJ whole genome shotgun (WGS) entry which is preliminary data.</text>
</comment>
<keyword evidence="3" id="KW-1185">Reference proteome</keyword>
<dbReference type="RefSeq" id="WP_114126642.1">
    <property type="nucleotide sequence ID" value="NZ_QOUI01000006.1"/>
</dbReference>
<evidence type="ECO:0000313" key="2">
    <source>
        <dbReference type="EMBL" id="RCK69324.1"/>
    </source>
</evidence>
<accession>A0A367YTZ4</accession>
<dbReference type="InterPro" id="IPR051207">
    <property type="entry name" value="ComplexI_NDUFA9_subunit"/>
</dbReference>
<dbReference type="InterPro" id="IPR016040">
    <property type="entry name" value="NAD(P)-bd_dom"/>
</dbReference>
<dbReference type="Proteomes" id="UP000252770">
    <property type="component" value="Unassembled WGS sequence"/>
</dbReference>
<dbReference type="Gene3D" id="3.40.50.720">
    <property type="entry name" value="NAD(P)-binding Rossmann-like Domain"/>
    <property type="match status" value="1"/>
</dbReference>
<protein>
    <submittedName>
        <fullName evidence="2">3-beta hydroxysteroid dehydrogenase</fullName>
    </submittedName>
</protein>
<dbReference type="PANTHER" id="PTHR12126">
    <property type="entry name" value="NADH-UBIQUINONE OXIDOREDUCTASE 39 KDA SUBUNIT-RELATED"/>
    <property type="match status" value="1"/>
</dbReference>
<feature type="domain" description="NAD(P)-binding" evidence="1">
    <location>
        <begin position="7"/>
        <end position="137"/>
    </location>
</feature>
<organism evidence="2 3">
    <name type="scientific">Desertihabitans brevis</name>
    <dbReference type="NCBI Taxonomy" id="2268447"/>
    <lineage>
        <taxon>Bacteria</taxon>
        <taxon>Bacillati</taxon>
        <taxon>Actinomycetota</taxon>
        <taxon>Actinomycetes</taxon>
        <taxon>Propionibacteriales</taxon>
        <taxon>Propionibacteriaceae</taxon>
        <taxon>Desertihabitans</taxon>
    </lineage>
</organism>
<dbReference type="PANTHER" id="PTHR12126:SF11">
    <property type="entry name" value="NADH DEHYDROGENASE [UBIQUINONE] 1 ALPHA SUBCOMPLEX SUBUNIT 9, MITOCHONDRIAL"/>
    <property type="match status" value="1"/>
</dbReference>
<dbReference type="Pfam" id="PF13460">
    <property type="entry name" value="NAD_binding_10"/>
    <property type="match status" value="1"/>
</dbReference>
<dbReference type="SUPFAM" id="SSF51735">
    <property type="entry name" value="NAD(P)-binding Rossmann-fold domains"/>
    <property type="match status" value="1"/>
</dbReference>
<sequence length="251" mass="26433">MRIAIAGGTGTVGRHVREEAARRGHDVVVLTRGNGVDVLAGTGLESALAGVEVVIDVLNTTTLSTQKAVRFFSTTSRHLLAAGERAAVRHHVALSVVGIDGITTSYYAGKLAQERLVRTSPVPSTIARTAQFHEFAEQVAAQTSLGPVTLVPRTLTRPVAASEVAAHLLDVAGSAPAGRAPDLVGPRDTTLADMVRQLYAADGTTRRVLDLRLPGAYGAGLASGALRGGDGPRRTGHLTFEEWLDSDHRRR</sequence>
<name>A0A367YTZ4_9ACTN</name>
<reference evidence="2 3" key="1">
    <citation type="submission" date="2018-07" db="EMBL/GenBank/DDBJ databases">
        <title>Desertimonas flava gen. nov. sp. nov.</title>
        <authorList>
            <person name="Liu S."/>
        </authorList>
    </citation>
    <scope>NUCLEOTIDE SEQUENCE [LARGE SCALE GENOMIC DNA]</scope>
    <source>
        <strain evidence="2 3">16Sb5-5</strain>
    </source>
</reference>
<evidence type="ECO:0000259" key="1">
    <source>
        <dbReference type="Pfam" id="PF13460"/>
    </source>
</evidence>
<dbReference type="GO" id="GO:0044877">
    <property type="term" value="F:protein-containing complex binding"/>
    <property type="evidence" value="ECO:0007669"/>
    <property type="project" value="TreeGrafter"/>
</dbReference>
<dbReference type="EMBL" id="QOUI01000006">
    <property type="protein sequence ID" value="RCK69324.1"/>
    <property type="molecule type" value="Genomic_DNA"/>
</dbReference>